<evidence type="ECO:0000256" key="4">
    <source>
        <dbReference type="ARBA" id="ARBA00022723"/>
    </source>
</evidence>
<comment type="catalytic activity">
    <reaction evidence="10">
        <text>holo-[cytochrome c] = apo-[cytochrome c] + heme b</text>
        <dbReference type="Rhea" id="RHEA:22648"/>
        <dbReference type="Rhea" id="RHEA-COMP:10725"/>
        <dbReference type="Rhea" id="RHEA-COMP:10726"/>
        <dbReference type="ChEBI" id="CHEBI:29950"/>
        <dbReference type="ChEBI" id="CHEBI:60344"/>
        <dbReference type="ChEBI" id="CHEBI:83739"/>
        <dbReference type="EC" id="4.4.1.17"/>
    </reaction>
</comment>
<keyword evidence="8 10" id="KW-0472">Membrane</keyword>
<keyword evidence="4 10" id="KW-0479">Metal-binding</keyword>
<evidence type="ECO:0000256" key="10">
    <source>
        <dbReference type="RuleBase" id="RU363130"/>
    </source>
</evidence>
<dbReference type="PROSITE" id="PS00822">
    <property type="entry name" value="CYTO_HEME_LYASE_2"/>
    <property type="match status" value="1"/>
</dbReference>
<dbReference type="InterPro" id="IPR000511">
    <property type="entry name" value="Holocyt_c/c1_synthase"/>
</dbReference>
<dbReference type="AlphaFoldDB" id="A0A3M7CZX0"/>
<evidence type="ECO:0000256" key="3">
    <source>
        <dbReference type="ARBA" id="ARBA00022617"/>
    </source>
</evidence>
<dbReference type="EC" id="4.4.1.17" evidence="10"/>
<dbReference type="VEuPathDB" id="FungiDB:BTJ68_09836"/>
<gene>
    <name evidence="12" type="ORF">D0863_12595</name>
</gene>
<dbReference type="GO" id="GO:0004408">
    <property type="term" value="F:holocytochrome-c synthase activity"/>
    <property type="evidence" value="ECO:0007669"/>
    <property type="project" value="UniProtKB-EC"/>
</dbReference>
<evidence type="ECO:0000256" key="1">
    <source>
        <dbReference type="ARBA" id="ARBA00004273"/>
    </source>
</evidence>
<evidence type="ECO:0000256" key="11">
    <source>
        <dbReference type="SAM" id="MobiDB-lite"/>
    </source>
</evidence>
<evidence type="ECO:0000256" key="7">
    <source>
        <dbReference type="ARBA" id="ARBA00023128"/>
    </source>
</evidence>
<organism evidence="12 13">
    <name type="scientific">Hortaea werneckii</name>
    <name type="common">Black yeast</name>
    <name type="synonym">Cladosporium werneckii</name>
    <dbReference type="NCBI Taxonomy" id="91943"/>
    <lineage>
        <taxon>Eukaryota</taxon>
        <taxon>Fungi</taxon>
        <taxon>Dikarya</taxon>
        <taxon>Ascomycota</taxon>
        <taxon>Pezizomycotina</taxon>
        <taxon>Dothideomycetes</taxon>
        <taxon>Dothideomycetidae</taxon>
        <taxon>Mycosphaerellales</taxon>
        <taxon>Teratosphaeriaceae</taxon>
        <taxon>Hortaea</taxon>
    </lineage>
</organism>
<reference evidence="12 13" key="1">
    <citation type="journal article" date="2018" name="BMC Genomics">
        <title>Genomic evidence for intraspecific hybridization in a clonal and extremely halotolerant yeast.</title>
        <authorList>
            <person name="Gostincar C."/>
            <person name="Stajich J.E."/>
            <person name="Zupancic J."/>
            <person name="Zalar P."/>
            <person name="Gunde-Cimerman N."/>
        </authorList>
    </citation>
    <scope>NUCLEOTIDE SEQUENCE [LARGE SCALE GENOMIC DNA]</scope>
    <source>
        <strain evidence="12 13">EXF-2682</strain>
    </source>
</reference>
<keyword evidence="9 10" id="KW-0456">Lyase</keyword>
<dbReference type="OrthoDB" id="1158011at2759"/>
<evidence type="ECO:0000256" key="9">
    <source>
        <dbReference type="ARBA" id="ARBA00023239"/>
    </source>
</evidence>
<evidence type="ECO:0000256" key="5">
    <source>
        <dbReference type="ARBA" id="ARBA00022792"/>
    </source>
</evidence>
<comment type="caution">
    <text evidence="12">The sequence shown here is derived from an EMBL/GenBank/DDBJ whole genome shotgun (WGS) entry which is preliminary data.</text>
</comment>
<accession>A0A3M7CZX0</accession>
<dbReference type="PANTHER" id="PTHR12743:SF3">
    <property type="entry name" value="HOLOCYTOCHROME-C SYNTHASE"/>
    <property type="match status" value="1"/>
</dbReference>
<evidence type="ECO:0000313" key="12">
    <source>
        <dbReference type="EMBL" id="RMY57544.1"/>
    </source>
</evidence>
<dbReference type="GO" id="GO:0005743">
    <property type="term" value="C:mitochondrial inner membrane"/>
    <property type="evidence" value="ECO:0007669"/>
    <property type="project" value="UniProtKB-SubCell"/>
</dbReference>
<dbReference type="Proteomes" id="UP000269276">
    <property type="component" value="Unassembled WGS sequence"/>
</dbReference>
<comment type="subcellular location">
    <subcellularLocation>
        <location evidence="1 10">Mitochondrion inner membrane</location>
    </subcellularLocation>
</comment>
<feature type="compositionally biased region" description="Pro residues" evidence="11">
    <location>
        <begin position="53"/>
        <end position="64"/>
    </location>
</feature>
<keyword evidence="5 10" id="KW-0999">Mitochondrion inner membrane</keyword>
<dbReference type="EMBL" id="QWIP01000656">
    <property type="protein sequence ID" value="RMY57544.1"/>
    <property type="molecule type" value="Genomic_DNA"/>
</dbReference>
<evidence type="ECO:0000256" key="8">
    <source>
        <dbReference type="ARBA" id="ARBA00023136"/>
    </source>
</evidence>
<feature type="region of interest" description="Disordered" evidence="11">
    <location>
        <begin position="32"/>
        <end position="107"/>
    </location>
</feature>
<keyword evidence="6 10" id="KW-0408">Iron</keyword>
<comment type="similarity">
    <text evidence="2 10">Belongs to the cytochrome c-type heme lyase family.</text>
</comment>
<dbReference type="Pfam" id="PF01265">
    <property type="entry name" value="Cyto_heme_lyase"/>
    <property type="match status" value="1"/>
</dbReference>
<keyword evidence="7 10" id="KW-0496">Mitochondrion</keyword>
<evidence type="ECO:0000313" key="13">
    <source>
        <dbReference type="Proteomes" id="UP000269276"/>
    </source>
</evidence>
<name>A0A3M7CZX0_HORWE</name>
<protein>
    <recommendedName>
        <fullName evidence="10">Holocytochrome c-type synthase</fullName>
        <ecNumber evidence="10">4.4.1.17</ecNumber>
    </recommendedName>
</protein>
<keyword evidence="3 10" id="KW-0349">Heme</keyword>
<evidence type="ECO:0000256" key="6">
    <source>
        <dbReference type="ARBA" id="ARBA00023004"/>
    </source>
</evidence>
<feature type="compositionally biased region" description="Polar residues" evidence="11">
    <location>
        <begin position="94"/>
        <end position="107"/>
    </location>
</feature>
<evidence type="ECO:0000256" key="2">
    <source>
        <dbReference type="ARBA" id="ARBA00007255"/>
    </source>
</evidence>
<sequence>MVGNITTPSHTIPHTYVNMGWFWADSTPTAPHPLPASGSASPPPGCPMHQKDPAPPAPMPPPSPESACPYKPGETPPAKESPSYVSKLNPLNYMPSNISNKQESSDQAVSLPLERENSTIPRGDGTGNWEYPSPQQMYNAMLRKGYTDTPAEHVESMVAVHNFLNEGAWEEIKDWERRFSRGLGAGWEMCRRGEEGAARQAALDALRNGGADVEPKLMRFMGRPQEPTPKARMLSFMAKVYPSAFPDNPPFDRHDWYVQRQMSDGSTKEVRYVIDYYSGPPEPTGEPVFYLDVRPAVDGPTSACERMMRWGGDVWYRASGGSVREELARQKAASARS</sequence>
<proteinExistence type="inferred from homology"/>
<dbReference type="PANTHER" id="PTHR12743">
    <property type="entry name" value="CYTOCHROME C1 HEME LYASE"/>
    <property type="match status" value="1"/>
</dbReference>
<dbReference type="GO" id="GO:0046872">
    <property type="term" value="F:metal ion binding"/>
    <property type="evidence" value="ECO:0007669"/>
    <property type="project" value="UniProtKB-KW"/>
</dbReference>
<comment type="function">
    <text evidence="10">Lyase that catalyzes the covalent linking of the heme group to the cytochrome C apoprotein to produce the mature functional cytochrome.</text>
</comment>